<sequence length="173" mass="19285">MLTANHLHRPLSSSLGRALLRPLSTSPSTPSTPSTPATSTSSPSSNSPPPQGPNSTGRYHWIGPPTSRYKVPTQLSNLSRFFPSDTSTPASGRSWSASDLRKKSFSDLHKLHFTLYREYNLLWTEQGFARRSGGFFENPGRKQNVKKSMAAIKQVLGERKREIQAEKENKEEE</sequence>
<protein>
    <recommendedName>
        <fullName evidence="6">Large ribosomal subunit protein uL29m</fullName>
    </recommendedName>
</protein>
<dbReference type="AlphaFoldDB" id="A0A9W7EM34"/>
<gene>
    <name evidence="8" type="ORF">TrVE_jg7117</name>
</gene>
<accession>A0A9W7EM34</accession>
<keyword evidence="3" id="KW-0689">Ribosomal protein</keyword>
<dbReference type="GO" id="GO:0005762">
    <property type="term" value="C:mitochondrial large ribosomal subunit"/>
    <property type="evidence" value="ECO:0007669"/>
    <property type="project" value="TreeGrafter"/>
</dbReference>
<comment type="subcellular location">
    <subcellularLocation>
        <location evidence="1">Mitochondrion</location>
    </subcellularLocation>
</comment>
<keyword evidence="4" id="KW-0496">Mitochondrion</keyword>
<dbReference type="Proteomes" id="UP001165160">
    <property type="component" value="Unassembled WGS sequence"/>
</dbReference>
<name>A0A9W7EM34_9STRA</name>
<proteinExistence type="inferred from homology"/>
<organism evidence="8 9">
    <name type="scientific">Triparma verrucosa</name>
    <dbReference type="NCBI Taxonomy" id="1606542"/>
    <lineage>
        <taxon>Eukaryota</taxon>
        <taxon>Sar</taxon>
        <taxon>Stramenopiles</taxon>
        <taxon>Ochrophyta</taxon>
        <taxon>Bolidophyceae</taxon>
        <taxon>Parmales</taxon>
        <taxon>Triparmaceae</taxon>
        <taxon>Triparma</taxon>
    </lineage>
</organism>
<dbReference type="SUPFAM" id="SSF46561">
    <property type="entry name" value="Ribosomal protein L29 (L29p)"/>
    <property type="match status" value="1"/>
</dbReference>
<dbReference type="GO" id="GO:0032543">
    <property type="term" value="P:mitochondrial translation"/>
    <property type="evidence" value="ECO:0007669"/>
    <property type="project" value="TreeGrafter"/>
</dbReference>
<dbReference type="InterPro" id="IPR038340">
    <property type="entry name" value="MRP-L47_sf"/>
</dbReference>
<dbReference type="InterPro" id="IPR010729">
    <property type="entry name" value="Ribosomal_uL29_mit"/>
</dbReference>
<dbReference type="InterPro" id="IPR036049">
    <property type="entry name" value="Ribosomal_uL29_sf"/>
</dbReference>
<dbReference type="Pfam" id="PF06984">
    <property type="entry name" value="MRP-L47"/>
    <property type="match status" value="1"/>
</dbReference>
<evidence type="ECO:0000256" key="3">
    <source>
        <dbReference type="ARBA" id="ARBA00022980"/>
    </source>
</evidence>
<dbReference type="PANTHER" id="PTHR21183">
    <property type="entry name" value="RIBOSOMAL PROTEIN L47, MITOCHONDRIAL-RELATED"/>
    <property type="match status" value="1"/>
</dbReference>
<dbReference type="EMBL" id="BRXX01000034">
    <property type="protein sequence ID" value="GMH84153.1"/>
    <property type="molecule type" value="Genomic_DNA"/>
</dbReference>
<evidence type="ECO:0000256" key="5">
    <source>
        <dbReference type="ARBA" id="ARBA00023274"/>
    </source>
</evidence>
<keyword evidence="9" id="KW-1185">Reference proteome</keyword>
<evidence type="ECO:0000256" key="6">
    <source>
        <dbReference type="ARBA" id="ARBA00035289"/>
    </source>
</evidence>
<comment type="similarity">
    <text evidence="2">Belongs to the universal ribosomal protein uL29 family.</text>
</comment>
<evidence type="ECO:0000313" key="8">
    <source>
        <dbReference type="EMBL" id="GMH84153.1"/>
    </source>
</evidence>
<reference evidence="9" key="1">
    <citation type="journal article" date="2023" name="Commun. Biol.">
        <title>Genome analysis of Parmales, the sister group of diatoms, reveals the evolutionary specialization of diatoms from phago-mixotrophs to photoautotrophs.</title>
        <authorList>
            <person name="Ban H."/>
            <person name="Sato S."/>
            <person name="Yoshikawa S."/>
            <person name="Yamada K."/>
            <person name="Nakamura Y."/>
            <person name="Ichinomiya M."/>
            <person name="Sato N."/>
            <person name="Blanc-Mathieu R."/>
            <person name="Endo H."/>
            <person name="Kuwata A."/>
            <person name="Ogata H."/>
        </authorList>
    </citation>
    <scope>NUCLEOTIDE SEQUENCE [LARGE SCALE GENOMIC DNA]</scope>
    <source>
        <strain evidence="9">NIES 3699</strain>
    </source>
</reference>
<dbReference type="GO" id="GO:0003735">
    <property type="term" value="F:structural constituent of ribosome"/>
    <property type="evidence" value="ECO:0007669"/>
    <property type="project" value="InterPro"/>
</dbReference>
<evidence type="ECO:0000256" key="7">
    <source>
        <dbReference type="SAM" id="MobiDB-lite"/>
    </source>
</evidence>
<evidence type="ECO:0000256" key="2">
    <source>
        <dbReference type="ARBA" id="ARBA00009254"/>
    </source>
</evidence>
<dbReference type="Gene3D" id="6.10.330.20">
    <property type="match status" value="1"/>
</dbReference>
<comment type="caution">
    <text evidence="8">The sequence shown here is derived from an EMBL/GenBank/DDBJ whole genome shotgun (WGS) entry which is preliminary data.</text>
</comment>
<feature type="compositionally biased region" description="Low complexity" evidence="7">
    <location>
        <begin position="22"/>
        <end position="45"/>
    </location>
</feature>
<evidence type="ECO:0000313" key="9">
    <source>
        <dbReference type="Proteomes" id="UP001165160"/>
    </source>
</evidence>
<evidence type="ECO:0000256" key="4">
    <source>
        <dbReference type="ARBA" id="ARBA00023128"/>
    </source>
</evidence>
<feature type="region of interest" description="Disordered" evidence="7">
    <location>
        <begin position="1"/>
        <end position="68"/>
    </location>
</feature>
<keyword evidence="5" id="KW-0687">Ribonucleoprotein</keyword>
<dbReference type="PANTHER" id="PTHR21183:SF18">
    <property type="entry name" value="LARGE RIBOSOMAL SUBUNIT PROTEIN UL29M"/>
    <property type="match status" value="1"/>
</dbReference>
<evidence type="ECO:0000256" key="1">
    <source>
        <dbReference type="ARBA" id="ARBA00004173"/>
    </source>
</evidence>